<gene>
    <name evidence="1" type="ORF">GO738_06340</name>
</gene>
<accession>A0A6N8IGE0</accession>
<reference evidence="1 2" key="1">
    <citation type="submission" date="2019-11" db="EMBL/GenBank/DDBJ databases">
        <title>Whole genome shotgun sequencing (WGS) data from Adlercreutzia equolifaciens ResAG-91, Eggerthella lenta MRI-F36, MRI-F37, MRI-F40, ResAG-49, ResAG-88, ResAG-121, ResAG-145, and Gordonibacter sp. ResAG-5, ResAG-26, ResAG-43, ResAG-50, ResAG-59.</title>
        <authorList>
            <person name="Stoll D.A."/>
            <person name="Danylec N."/>
            <person name="Franz C.M.A.P."/>
            <person name="Huch M."/>
        </authorList>
    </citation>
    <scope>NUCLEOTIDE SEQUENCE [LARGE SCALE GENOMIC DNA]</scope>
    <source>
        <strain evidence="1 2">ResAG-59</strain>
    </source>
</reference>
<dbReference type="RefSeq" id="WP_157005070.1">
    <property type="nucleotide sequence ID" value="NZ_DBEZYS010000012.1"/>
</dbReference>
<comment type="caution">
    <text evidence="1">The sequence shown here is derived from an EMBL/GenBank/DDBJ whole genome shotgun (WGS) entry which is preliminary data.</text>
</comment>
<organism evidence="1 2">
    <name type="scientific">Gordonibacter urolithinfaciens</name>
    <dbReference type="NCBI Taxonomy" id="1335613"/>
    <lineage>
        <taxon>Bacteria</taxon>
        <taxon>Bacillati</taxon>
        <taxon>Actinomycetota</taxon>
        <taxon>Coriobacteriia</taxon>
        <taxon>Eggerthellales</taxon>
        <taxon>Eggerthellaceae</taxon>
        <taxon>Gordonibacter</taxon>
    </lineage>
</organism>
<dbReference type="Proteomes" id="UP000468327">
    <property type="component" value="Unassembled WGS sequence"/>
</dbReference>
<protein>
    <submittedName>
        <fullName evidence="1">Phage tail protein</fullName>
    </submittedName>
</protein>
<dbReference type="EMBL" id="WPOC01000008">
    <property type="protein sequence ID" value="MVN14974.1"/>
    <property type="molecule type" value="Genomic_DNA"/>
</dbReference>
<dbReference type="NCBIfam" id="TIGR01603">
    <property type="entry name" value="maj_tail_phi13"/>
    <property type="match status" value="1"/>
</dbReference>
<evidence type="ECO:0000313" key="2">
    <source>
        <dbReference type="Proteomes" id="UP000468327"/>
    </source>
</evidence>
<evidence type="ECO:0000313" key="1">
    <source>
        <dbReference type="EMBL" id="MVN14974.1"/>
    </source>
</evidence>
<sequence length="194" mass="20624">MANEATNKVRFGLSDVAIAPLTGPGTYGDITKIPGAVSLSTSPEGGTEKFFADNGAYYTCVTNAGYTGDLEMALIPDSVKVAIFGWEVDRNGALVEIADAVPKPFALLFKVKGDAKDRLNVFYNVTAERPSDENKTTEDSASPTTEKLAVTMIPEEIGGKKVTKLSIEKSEANKTAYSGFYDSVLTPSFTEASS</sequence>
<keyword evidence="2" id="KW-1185">Reference proteome</keyword>
<proteinExistence type="predicted"/>
<dbReference type="AlphaFoldDB" id="A0A6N8IGE0"/>
<name>A0A6N8IGE0_9ACTN</name>
<dbReference type="InterPro" id="IPR006490">
    <property type="entry name" value="Maj_tail_phi13"/>
</dbReference>